<feature type="compositionally biased region" description="Acidic residues" evidence="2">
    <location>
        <begin position="51"/>
        <end position="61"/>
    </location>
</feature>
<feature type="region of interest" description="Disordered" evidence="2">
    <location>
        <begin position="1"/>
        <end position="61"/>
    </location>
</feature>
<sequence length="235" mass="26779">MQMLPPGSCNTPKSVSKTGPVTGNCEATTTSKTKQQLRSIKKNITKSDKTEGDDDDDDANTEIDDVTDFKIQMLEDRCKRLENNLNDMKKQRDVYAATVRAISEYCESNETAFSRQIILSIVRIAILRVLCAKDSKITSNHYYNIWICKKQQQLSYNQLTITSFTASGIWSEVFQDNASHINISKRSFCYHIAKKCKTVMEQRVRIPNDFNYLRHNCGNSELVIEEGMPNSKANI</sequence>
<feature type="coiled-coil region" evidence="1">
    <location>
        <begin position="71"/>
        <end position="98"/>
    </location>
</feature>
<accession>A0A158R549</accession>
<dbReference type="WBParaSite" id="SMUV_0000548701-mRNA-1">
    <property type="protein sequence ID" value="SMUV_0000548701-mRNA-1"/>
    <property type="gene ID" value="SMUV_0000548701"/>
</dbReference>
<dbReference type="Proteomes" id="UP000046393">
    <property type="component" value="Unplaced"/>
</dbReference>
<proteinExistence type="predicted"/>
<evidence type="ECO:0000256" key="2">
    <source>
        <dbReference type="SAM" id="MobiDB-lite"/>
    </source>
</evidence>
<protein>
    <submittedName>
        <fullName evidence="4">THAP-type domain-containing protein</fullName>
    </submittedName>
</protein>
<keyword evidence="3" id="KW-1185">Reference proteome</keyword>
<keyword evidence="1" id="KW-0175">Coiled coil</keyword>
<evidence type="ECO:0000313" key="4">
    <source>
        <dbReference type="WBParaSite" id="SMUV_0000548701-mRNA-1"/>
    </source>
</evidence>
<name>A0A158R549_9BILA</name>
<organism evidence="3 4">
    <name type="scientific">Syphacia muris</name>
    <dbReference type="NCBI Taxonomy" id="451379"/>
    <lineage>
        <taxon>Eukaryota</taxon>
        <taxon>Metazoa</taxon>
        <taxon>Ecdysozoa</taxon>
        <taxon>Nematoda</taxon>
        <taxon>Chromadorea</taxon>
        <taxon>Rhabditida</taxon>
        <taxon>Spirurina</taxon>
        <taxon>Oxyuridomorpha</taxon>
        <taxon>Oxyuroidea</taxon>
        <taxon>Oxyuridae</taxon>
        <taxon>Syphacia</taxon>
    </lineage>
</organism>
<feature type="compositionally biased region" description="Polar residues" evidence="2">
    <location>
        <begin position="8"/>
        <end position="38"/>
    </location>
</feature>
<evidence type="ECO:0000256" key="1">
    <source>
        <dbReference type="SAM" id="Coils"/>
    </source>
</evidence>
<dbReference type="AlphaFoldDB" id="A0A158R549"/>
<reference evidence="4" key="1">
    <citation type="submission" date="2016-04" db="UniProtKB">
        <authorList>
            <consortium name="WormBaseParasite"/>
        </authorList>
    </citation>
    <scope>IDENTIFICATION</scope>
</reference>
<evidence type="ECO:0000313" key="3">
    <source>
        <dbReference type="Proteomes" id="UP000046393"/>
    </source>
</evidence>